<organism evidence="1 2">
    <name type="scientific">Pseudodesulfovibrio profundus</name>
    <dbReference type="NCBI Taxonomy" id="57320"/>
    <lineage>
        <taxon>Bacteria</taxon>
        <taxon>Pseudomonadati</taxon>
        <taxon>Thermodesulfobacteriota</taxon>
        <taxon>Desulfovibrionia</taxon>
        <taxon>Desulfovibrionales</taxon>
        <taxon>Desulfovibrionaceae</taxon>
    </lineage>
</organism>
<dbReference type="AlphaFoldDB" id="A0A2C8FAV9"/>
<evidence type="ECO:0000313" key="2">
    <source>
        <dbReference type="Proteomes" id="UP000219215"/>
    </source>
</evidence>
<dbReference type="EMBL" id="LT907975">
    <property type="protein sequence ID" value="SOB59574.1"/>
    <property type="molecule type" value="Genomic_DNA"/>
</dbReference>
<dbReference type="KEGG" id="pprf:DPRO_2665"/>
<dbReference type="Proteomes" id="UP000219215">
    <property type="component" value="Chromosome DPRO"/>
</dbReference>
<keyword evidence="2" id="KW-1185">Reference proteome</keyword>
<gene>
    <name evidence="1" type="ORF">DPRO_2665</name>
</gene>
<sequence>MVDADVITRDSTAAVIMVTAPVFRDRVEATVTTVVDATSNISEYPGKQDKNGAGIHGECHSVFLNIIDRIQ</sequence>
<evidence type="ECO:0000313" key="1">
    <source>
        <dbReference type="EMBL" id="SOB59574.1"/>
    </source>
</evidence>
<reference evidence="2" key="1">
    <citation type="submission" date="2017-09" db="EMBL/GenBank/DDBJ databases">
        <authorList>
            <person name="Regsiter A."/>
            <person name="William W."/>
        </authorList>
    </citation>
    <scope>NUCLEOTIDE SEQUENCE [LARGE SCALE GENOMIC DNA]</scope>
    <source>
        <strain evidence="2">500-1</strain>
    </source>
</reference>
<accession>A0A2C8FAV9</accession>
<protein>
    <submittedName>
        <fullName evidence="1">Uncharacterized protein</fullName>
    </submittedName>
</protein>
<proteinExistence type="predicted"/>
<name>A0A2C8FAV9_9BACT</name>